<accession>A0A0J8B1Q1</accession>
<dbReference type="Gene3D" id="1.20.900.10">
    <property type="entry name" value="Dbl homology (DH) domain"/>
    <property type="match status" value="1"/>
</dbReference>
<feature type="non-terminal residue" evidence="2">
    <location>
        <position position="196"/>
    </location>
</feature>
<proteinExistence type="predicted"/>
<dbReference type="Pfam" id="PF00621">
    <property type="entry name" value="RhoGEF"/>
    <property type="match status" value="1"/>
</dbReference>
<evidence type="ECO:0000313" key="3">
    <source>
        <dbReference type="Proteomes" id="UP000035740"/>
    </source>
</evidence>
<dbReference type="OrthoDB" id="9997817at2759"/>
<keyword evidence="3" id="KW-1185">Reference proteome</keyword>
<evidence type="ECO:0000313" key="2">
    <source>
        <dbReference type="EMBL" id="KMS93807.1"/>
    </source>
</evidence>
<protein>
    <recommendedName>
        <fullName evidence="1">DH domain-containing protein</fullName>
    </recommendedName>
</protein>
<name>A0A0J8B1Q1_BETVV</name>
<feature type="domain" description="DH" evidence="1">
    <location>
        <begin position="1"/>
        <end position="77"/>
    </location>
</feature>
<reference evidence="2 3" key="1">
    <citation type="journal article" date="2014" name="Nature">
        <title>The genome of the recently domesticated crop plant sugar beet (Beta vulgaris).</title>
        <authorList>
            <person name="Dohm J.C."/>
            <person name="Minoche A.E."/>
            <person name="Holtgrawe D."/>
            <person name="Capella-Gutierrez S."/>
            <person name="Zakrzewski F."/>
            <person name="Tafer H."/>
            <person name="Rupp O."/>
            <person name="Sorensen T.R."/>
            <person name="Stracke R."/>
            <person name="Reinhardt R."/>
            <person name="Goesmann A."/>
            <person name="Kraft T."/>
            <person name="Schulz B."/>
            <person name="Stadler P.F."/>
            <person name="Schmidt T."/>
            <person name="Gabaldon T."/>
            <person name="Lehrach H."/>
            <person name="Weisshaar B."/>
            <person name="Himmelbauer H."/>
        </authorList>
    </citation>
    <scope>NUCLEOTIDE SEQUENCE [LARGE SCALE GENOMIC DNA]</scope>
    <source>
        <tissue evidence="2">Taproot</tissue>
    </source>
</reference>
<dbReference type="Gramene" id="KMS93807">
    <property type="protein sequence ID" value="KMS93807"/>
    <property type="gene ID" value="BVRB_027760"/>
</dbReference>
<dbReference type="Proteomes" id="UP000035740">
    <property type="component" value="Unassembled WGS sequence"/>
</dbReference>
<evidence type="ECO:0000259" key="1">
    <source>
        <dbReference type="PROSITE" id="PS50010"/>
    </source>
</evidence>
<dbReference type="InterPro" id="IPR000219">
    <property type="entry name" value="DH_dom"/>
</dbReference>
<dbReference type="SUPFAM" id="SSF48065">
    <property type="entry name" value="DBL homology domain (DH-domain)"/>
    <property type="match status" value="1"/>
</dbReference>
<dbReference type="AlphaFoldDB" id="A0A0J8B1Q1"/>
<dbReference type="PROSITE" id="PS50010">
    <property type="entry name" value="DH_2"/>
    <property type="match status" value="1"/>
</dbReference>
<organism evidence="2 3">
    <name type="scientific">Beta vulgaris subsp. vulgaris</name>
    <name type="common">Beet</name>
    <dbReference type="NCBI Taxonomy" id="3555"/>
    <lineage>
        <taxon>Eukaryota</taxon>
        <taxon>Viridiplantae</taxon>
        <taxon>Streptophyta</taxon>
        <taxon>Embryophyta</taxon>
        <taxon>Tracheophyta</taxon>
        <taxon>Spermatophyta</taxon>
        <taxon>Magnoliopsida</taxon>
        <taxon>eudicotyledons</taxon>
        <taxon>Gunneridae</taxon>
        <taxon>Pentapetalae</taxon>
        <taxon>Caryophyllales</taxon>
        <taxon>Chenopodiaceae</taxon>
        <taxon>Betoideae</taxon>
        <taxon>Beta</taxon>
    </lineage>
</organism>
<sequence length="196" mass="22148">APLHPDVESKITAVELDPRCGGTHFQRRLLIPLQRPSAYTFLLNKLIRLTPESHQDFQALQSAVEHTTAASKLVSLALKAGGQRAKINALEAQFHGKIKLTEETELVRTGKVSMFEESWKFDDTDPIPKFDQVTLHLLNDRLIVSHGDEKRGFKAEHDLIQSPDAWFEMDEEAARVLSKALPLDEGARYSVVRLHY</sequence>
<dbReference type="GO" id="GO:0005085">
    <property type="term" value="F:guanyl-nucleotide exchange factor activity"/>
    <property type="evidence" value="ECO:0007669"/>
    <property type="project" value="InterPro"/>
</dbReference>
<dbReference type="EMBL" id="KQ098824">
    <property type="protein sequence ID" value="KMS93807.1"/>
    <property type="molecule type" value="Genomic_DNA"/>
</dbReference>
<feature type="non-terminal residue" evidence="2">
    <location>
        <position position="1"/>
    </location>
</feature>
<gene>
    <name evidence="2" type="ORF">BVRB_027760</name>
</gene>
<dbReference type="InterPro" id="IPR035899">
    <property type="entry name" value="DBL_dom_sf"/>
</dbReference>